<dbReference type="PRINTS" id="PR00702">
    <property type="entry name" value="ACRIFLAVINRP"/>
</dbReference>
<feature type="transmembrane region" description="Helical" evidence="1">
    <location>
        <begin position="436"/>
        <end position="455"/>
    </location>
</feature>
<dbReference type="Gene3D" id="3.30.2090.10">
    <property type="entry name" value="Multidrug efflux transporter AcrB TolC docking domain, DN and DC subdomains"/>
    <property type="match status" value="2"/>
</dbReference>
<feature type="transmembrane region" description="Helical" evidence="1">
    <location>
        <begin position="522"/>
        <end position="544"/>
    </location>
</feature>
<name>A0A1M7LJ54_9RHOB</name>
<dbReference type="Gene3D" id="3.30.70.1430">
    <property type="entry name" value="Multidrug efflux transporter AcrB pore domain"/>
    <property type="match status" value="2"/>
</dbReference>
<accession>A0A1M7LJ54</accession>
<feature type="transmembrane region" description="Helical" evidence="1">
    <location>
        <begin position="943"/>
        <end position="962"/>
    </location>
</feature>
<dbReference type="EMBL" id="FRCB01000017">
    <property type="protein sequence ID" value="SHM78164.1"/>
    <property type="molecule type" value="Genomic_DNA"/>
</dbReference>
<reference evidence="2 3" key="1">
    <citation type="submission" date="2016-11" db="EMBL/GenBank/DDBJ databases">
        <authorList>
            <person name="Varghese N."/>
            <person name="Submissions S."/>
        </authorList>
    </citation>
    <scope>NUCLEOTIDE SEQUENCE [LARGE SCALE GENOMIC DNA]</scope>
    <source>
        <strain evidence="2 3">DSM 28249</strain>
    </source>
</reference>
<gene>
    <name evidence="2" type="ORF">SAMN05443432_1173</name>
</gene>
<feature type="transmembrane region" description="Helical" evidence="1">
    <location>
        <begin position="391"/>
        <end position="415"/>
    </location>
</feature>
<dbReference type="Gene3D" id="3.30.70.1320">
    <property type="entry name" value="Multidrug efflux transporter AcrB pore domain like"/>
    <property type="match status" value="1"/>
</dbReference>
<feature type="transmembrane region" description="Helical" evidence="1">
    <location>
        <begin position="342"/>
        <end position="358"/>
    </location>
</feature>
<dbReference type="PANTHER" id="PTHR32063">
    <property type="match status" value="1"/>
</dbReference>
<keyword evidence="1" id="KW-0472">Membrane</keyword>
<protein>
    <submittedName>
        <fullName evidence="2">Multidrug efflux pump subunit AcrB</fullName>
    </submittedName>
</protein>
<feature type="transmembrane region" description="Helical" evidence="1">
    <location>
        <begin position="467"/>
        <end position="487"/>
    </location>
</feature>
<sequence>MTLTERILRHAALPVIIIAVLALLGLRAGLTLPLTHLPDIGDNRIVLRLSAPDASLAATDHDLAQPVYRALSSLPNVTSIRSQITSGQLVMTLSLRKSRTAQDSLAKVQDRLQALKPNLDLAISIDEIRATSSRRQAALELAILPRDGDIVAASDAMRDVILPALRQIDTIAEIDTQGATRAELVIRTTDPRLAAVGLTFAALNRQITQALSQQVAAAVPVSSAPQAGTILLSLPQNMLAAEAAQTLSTLSLTTASGQKIPLAAVARVSTAPAPRDWLTRHNGTPAILAQIHAATGADLVTLDQDLDRVLTDLRRSRPDLALDVIARPAKQAIRSLGATRQALLEGCLLVIAVIALALKSWRATALAALAIPLSVLPSLYVMQVVGLSLNIVSLLALTLASGIVVDDAIVEIENIHTHQRRSRDPRKAVARAVDEMARPVIATSLALLAVFLPVATMPGEAGLYFQAFGYTLCIATVFSLLVSRLVIPGLALRFAGSPVARPAAPSARRLARRYRAVVIRALRLRWLCLAGAGLVAGLSVVAALNHPGAFIPLDRDALLRFDMALPPTMPPEARLDHLAALERDLLADDGVRGLTVIASDQPADTLRLLVRTDGATRTEARLRDALSQTADARVLPLASTGRAALVLDLAAPDLNSLEIAAPAILAAIAQLPEDIPILSPMSARQAQVRFLPDQGLLRQLDLSTADLVASLQGHANPDNHLIAMIESDGQQPLRLRSRLTPSSLDGKTPGDLTFAPVPLPGGGTVPLAALGRFDLDFAHLRLERRDGLYVLPLLAAPDTAETARRVSALAKSEVDRLSADLPGLALLPAGDTASRLEMMSDLGRALGSMLLLLVAVLYALFRSVAQVGVILVSLVFALSGGMLVLSVTGLPVSLPVLIGLILLLGIVAKNAILLIDRAQTLFARHGNMAQAVIAAASDRARPIIMTSVAMIAGMLPAALPWLDGSAFRQPLALTVIGGVAVSTLLSLVVTPVLCLMAHTAASRIARRIAPRAATPVPQT</sequence>
<evidence type="ECO:0000313" key="2">
    <source>
        <dbReference type="EMBL" id="SHM78164.1"/>
    </source>
</evidence>
<feature type="transmembrane region" description="Helical" evidence="1">
    <location>
        <begin position="868"/>
        <end position="890"/>
    </location>
</feature>
<dbReference type="InterPro" id="IPR001036">
    <property type="entry name" value="Acrflvin-R"/>
</dbReference>
<evidence type="ECO:0000313" key="3">
    <source>
        <dbReference type="Proteomes" id="UP000322545"/>
    </source>
</evidence>
<evidence type="ECO:0000256" key="1">
    <source>
        <dbReference type="SAM" id="Phobius"/>
    </source>
</evidence>
<feature type="transmembrane region" description="Helical" evidence="1">
    <location>
        <begin position="842"/>
        <end position="861"/>
    </location>
</feature>
<dbReference type="GO" id="GO:0005886">
    <property type="term" value="C:plasma membrane"/>
    <property type="evidence" value="ECO:0007669"/>
    <property type="project" value="TreeGrafter"/>
</dbReference>
<dbReference type="AlphaFoldDB" id="A0A1M7LJ54"/>
<dbReference type="InterPro" id="IPR027463">
    <property type="entry name" value="AcrB_DN_DC_subdom"/>
</dbReference>
<dbReference type="Pfam" id="PF00873">
    <property type="entry name" value="ACR_tran"/>
    <property type="match status" value="1"/>
</dbReference>
<proteinExistence type="predicted"/>
<feature type="transmembrane region" description="Helical" evidence="1">
    <location>
        <begin position="896"/>
        <end position="915"/>
    </location>
</feature>
<feature type="transmembrane region" description="Helical" evidence="1">
    <location>
        <begin position="12"/>
        <end position="30"/>
    </location>
</feature>
<dbReference type="SUPFAM" id="SSF82693">
    <property type="entry name" value="Multidrug efflux transporter AcrB pore domain, PN1, PN2, PC1 and PC2 subdomains"/>
    <property type="match status" value="2"/>
</dbReference>
<feature type="transmembrane region" description="Helical" evidence="1">
    <location>
        <begin position="365"/>
        <end position="385"/>
    </location>
</feature>
<dbReference type="Proteomes" id="UP000322545">
    <property type="component" value="Unassembled WGS sequence"/>
</dbReference>
<dbReference type="SUPFAM" id="SSF82866">
    <property type="entry name" value="Multidrug efflux transporter AcrB transmembrane domain"/>
    <property type="match status" value="2"/>
</dbReference>
<dbReference type="Gene3D" id="3.30.70.1440">
    <property type="entry name" value="Multidrug efflux transporter AcrB pore domain"/>
    <property type="match status" value="1"/>
</dbReference>
<organism evidence="2 3">
    <name type="scientific">Roseovarius litoreus</name>
    <dbReference type="NCBI Taxonomy" id="1155722"/>
    <lineage>
        <taxon>Bacteria</taxon>
        <taxon>Pseudomonadati</taxon>
        <taxon>Pseudomonadota</taxon>
        <taxon>Alphaproteobacteria</taxon>
        <taxon>Rhodobacterales</taxon>
        <taxon>Roseobacteraceae</taxon>
        <taxon>Roseovarius</taxon>
    </lineage>
</organism>
<dbReference type="Gene3D" id="1.20.1640.10">
    <property type="entry name" value="Multidrug efflux transporter AcrB transmembrane domain"/>
    <property type="match status" value="2"/>
</dbReference>
<keyword evidence="1" id="KW-0812">Transmembrane</keyword>
<feature type="transmembrane region" description="Helical" evidence="1">
    <location>
        <begin position="974"/>
        <end position="997"/>
    </location>
</feature>
<dbReference type="GO" id="GO:0042910">
    <property type="term" value="F:xenobiotic transmembrane transporter activity"/>
    <property type="evidence" value="ECO:0007669"/>
    <property type="project" value="TreeGrafter"/>
</dbReference>
<keyword evidence="3" id="KW-1185">Reference proteome</keyword>
<keyword evidence="1" id="KW-1133">Transmembrane helix</keyword>
<dbReference type="RefSeq" id="WP_149780978.1">
    <property type="nucleotide sequence ID" value="NZ_FRCB01000017.1"/>
</dbReference>
<dbReference type="PANTHER" id="PTHR32063:SF0">
    <property type="entry name" value="SWARMING MOTILITY PROTEIN SWRC"/>
    <property type="match status" value="1"/>
</dbReference>